<dbReference type="EC" id="3.1.4.-" evidence="4"/>
<dbReference type="InterPro" id="IPR048430">
    <property type="entry name" value="MASE9"/>
</dbReference>
<dbReference type="PROSITE" id="PS51832">
    <property type="entry name" value="HD_GYP"/>
    <property type="match status" value="1"/>
</dbReference>
<dbReference type="CDD" id="cd00077">
    <property type="entry name" value="HDc"/>
    <property type="match status" value="1"/>
</dbReference>
<name>A0ABZ2Y9M9_9BACT</name>
<feature type="domain" description="HD-GYP" evidence="3">
    <location>
        <begin position="227"/>
        <end position="418"/>
    </location>
</feature>
<evidence type="ECO:0000313" key="5">
    <source>
        <dbReference type="Proteomes" id="UP001461341"/>
    </source>
</evidence>
<evidence type="ECO:0000259" key="3">
    <source>
        <dbReference type="PROSITE" id="PS51832"/>
    </source>
</evidence>
<keyword evidence="1" id="KW-0812">Transmembrane</keyword>
<keyword evidence="5" id="KW-1185">Reference proteome</keyword>
<evidence type="ECO:0000259" key="2">
    <source>
        <dbReference type="PROSITE" id="PS51831"/>
    </source>
</evidence>
<dbReference type="RefSeq" id="WP_369017848.1">
    <property type="nucleotide sequence ID" value="NZ_CP121689.1"/>
</dbReference>
<feature type="transmembrane region" description="Helical" evidence="1">
    <location>
        <begin position="65"/>
        <end position="92"/>
    </location>
</feature>
<dbReference type="SUPFAM" id="SSF109604">
    <property type="entry name" value="HD-domain/PDEase-like"/>
    <property type="match status" value="1"/>
</dbReference>
<sequence>MWEVNVRKEAFLNLYIVAVALAGILICGWALWNFKLSSANFFFLFFFLALTLIAELLPVPLPNRAAISVSFAIVYGVMLLSSPFVAALVAFGGMFLGTAKFGLRKALFNGSQYALSAYFSGRVFELLGGYAFAWTSVQLYIAIVLSVLTFFAVNAFLVMGVISLSEGVPLRSLWKQDINGILVQYFALFPLSVLLYLIHSTVGYAGILLFFFPLLVARYSFKLYVETKKTHLELLRALTAALDAKDPYTQGHSLRVAQVALKIASRFKLPDRRLEMLEYAALLHDVGKIGIKDAILLKPQKLTTSEYEVIKTHPLVGYEIVANVDFLREVAEIIRSHHERCDGSGYPDGKRADQLSLEARILAVADAFDALTSDRPYRRAFAVQEALQIMKNDERGRYDQVILEVLEAIVRGEGKDQR</sequence>
<gene>
    <name evidence="4" type="ORF">QBE54_08910</name>
</gene>
<evidence type="ECO:0000313" key="4">
    <source>
        <dbReference type="EMBL" id="WZL75698.1"/>
    </source>
</evidence>
<keyword evidence="1" id="KW-0472">Membrane</keyword>
<feature type="domain" description="HD" evidence="2">
    <location>
        <begin position="249"/>
        <end position="371"/>
    </location>
</feature>
<keyword evidence="4" id="KW-0378">Hydrolase</keyword>
<dbReference type="PANTHER" id="PTHR43155">
    <property type="entry name" value="CYCLIC DI-GMP PHOSPHODIESTERASE PA4108-RELATED"/>
    <property type="match status" value="1"/>
</dbReference>
<dbReference type="Proteomes" id="UP001461341">
    <property type="component" value="Chromosome"/>
</dbReference>
<dbReference type="Gene3D" id="1.10.3210.10">
    <property type="entry name" value="Hypothetical protein af1432"/>
    <property type="match status" value="1"/>
</dbReference>
<dbReference type="InterPro" id="IPR006675">
    <property type="entry name" value="HDIG_dom"/>
</dbReference>
<feature type="transmembrane region" description="Helical" evidence="1">
    <location>
        <begin position="139"/>
        <end position="165"/>
    </location>
</feature>
<keyword evidence="1" id="KW-1133">Transmembrane helix</keyword>
<dbReference type="InterPro" id="IPR003607">
    <property type="entry name" value="HD/PDEase_dom"/>
</dbReference>
<dbReference type="EMBL" id="CP121689">
    <property type="protein sequence ID" value="WZL75698.1"/>
    <property type="molecule type" value="Genomic_DNA"/>
</dbReference>
<feature type="transmembrane region" description="Helical" evidence="1">
    <location>
        <begin position="39"/>
        <end position="59"/>
    </location>
</feature>
<feature type="transmembrane region" description="Helical" evidence="1">
    <location>
        <begin position="204"/>
        <end position="221"/>
    </location>
</feature>
<dbReference type="SMART" id="SM00471">
    <property type="entry name" value="HDc"/>
    <property type="match status" value="1"/>
</dbReference>
<dbReference type="PROSITE" id="PS51831">
    <property type="entry name" value="HD"/>
    <property type="match status" value="1"/>
</dbReference>
<feature type="transmembrane region" description="Helical" evidence="1">
    <location>
        <begin position="177"/>
        <end position="198"/>
    </location>
</feature>
<dbReference type="NCBIfam" id="TIGR00277">
    <property type="entry name" value="HDIG"/>
    <property type="match status" value="1"/>
</dbReference>
<dbReference type="InterPro" id="IPR037522">
    <property type="entry name" value="HD_GYP_dom"/>
</dbReference>
<accession>A0ABZ2Y9M9</accession>
<organism evidence="4 5">
    <name type="scientific">Thermatribacter velox</name>
    <dbReference type="NCBI Taxonomy" id="3039681"/>
    <lineage>
        <taxon>Bacteria</taxon>
        <taxon>Pseudomonadati</taxon>
        <taxon>Atribacterota</taxon>
        <taxon>Atribacteria</taxon>
        <taxon>Atribacterales</taxon>
        <taxon>Thermatribacteraceae</taxon>
        <taxon>Thermatribacter</taxon>
    </lineage>
</organism>
<feature type="transmembrane region" description="Helical" evidence="1">
    <location>
        <begin position="12"/>
        <end position="32"/>
    </location>
</feature>
<feature type="transmembrane region" description="Helical" evidence="1">
    <location>
        <begin position="113"/>
        <end position="133"/>
    </location>
</feature>
<dbReference type="PANTHER" id="PTHR43155:SF2">
    <property type="entry name" value="CYCLIC DI-GMP PHOSPHODIESTERASE PA4108"/>
    <property type="match status" value="1"/>
</dbReference>
<evidence type="ECO:0000256" key="1">
    <source>
        <dbReference type="SAM" id="Phobius"/>
    </source>
</evidence>
<dbReference type="Pfam" id="PF20972">
    <property type="entry name" value="MASE9"/>
    <property type="match status" value="1"/>
</dbReference>
<reference evidence="4 5" key="1">
    <citation type="submission" date="2023-03" db="EMBL/GenBank/DDBJ databases">
        <title>Novel Species.</title>
        <authorList>
            <person name="Ma S."/>
        </authorList>
    </citation>
    <scope>NUCLEOTIDE SEQUENCE [LARGE SCALE GENOMIC DNA]</scope>
    <source>
        <strain evidence="4 5">B11</strain>
    </source>
</reference>
<protein>
    <submittedName>
        <fullName evidence="4">HD-GYP domain-containing protein</fullName>
        <ecNumber evidence="4">3.1.4.-</ecNumber>
    </submittedName>
</protein>
<dbReference type="InterPro" id="IPR006674">
    <property type="entry name" value="HD_domain"/>
</dbReference>
<proteinExistence type="predicted"/>
<dbReference type="GO" id="GO:0016787">
    <property type="term" value="F:hydrolase activity"/>
    <property type="evidence" value="ECO:0007669"/>
    <property type="project" value="UniProtKB-KW"/>
</dbReference>
<dbReference type="Pfam" id="PF13487">
    <property type="entry name" value="HD_5"/>
    <property type="match status" value="1"/>
</dbReference>